<protein>
    <submittedName>
        <fullName evidence="1">Uncharacterized protein</fullName>
    </submittedName>
</protein>
<sequence length="442" mass="51667">MIKDPYSDSDIAKLLLLESQNYQADYSRLDNSIITGKALKTNKRFLKSVIRNVNDHNRQLERNTERSLTPARVTEEDYEDRDSSHHKNSRHSHGKSLRTTELGSQSHGGSSRSHEKAHRRSQDEEHCGSTSRQTEHSRSHGHDISREKRRRSKSSDADEDDCQIDQNPTEKQRTRTRDKDRHYPSRSKDSGEKNRKHRRHSKSDVPTTASVLEEREDQHTAHCPLPTTSKMDKYFAPSYDPRLDVNLDDITDSTTGLIQGGNYDDWELILNQMKTKREEKAKEKDRKLEEKLIDAQRKLRKREKKEQRKEEKRSRREEDGSDPEEDNLDKERRRRKRREKRKRGEKSHESDRSRSKHQLTNNTGDLDERGHRRREKKHKQKPSSDSDSSSDSSSDGDSSRTCADHHHRTTTDRQKKAGLMESKGFSKPGKLREWDLGKPSPT</sequence>
<accession>A0ACC0DXE4</accession>
<dbReference type="EMBL" id="CM045877">
    <property type="protein sequence ID" value="KAI7940832.1"/>
    <property type="molecule type" value="Genomic_DNA"/>
</dbReference>
<evidence type="ECO:0000313" key="1">
    <source>
        <dbReference type="EMBL" id="KAI7940832.1"/>
    </source>
</evidence>
<reference evidence="2" key="1">
    <citation type="journal article" date="2018" name="BMC Genomics">
        <title>Genomic insights into host adaptation between the wheat stripe rust pathogen (Puccinia striiformis f. sp. tritici) and the barley stripe rust pathogen (Puccinia striiformis f. sp. hordei).</title>
        <authorList>
            <person name="Xia C."/>
            <person name="Wang M."/>
            <person name="Yin C."/>
            <person name="Cornejo O.E."/>
            <person name="Hulbert S.H."/>
            <person name="Chen X."/>
        </authorList>
    </citation>
    <scope>NUCLEOTIDE SEQUENCE [LARGE SCALE GENOMIC DNA]</scope>
    <source>
        <strain evidence="2">93-210</strain>
    </source>
</reference>
<comment type="caution">
    <text evidence="1">The sequence shown here is derived from an EMBL/GenBank/DDBJ whole genome shotgun (WGS) entry which is preliminary data.</text>
</comment>
<organism evidence="1 2">
    <name type="scientific">Puccinia striiformis f. sp. tritici</name>
    <dbReference type="NCBI Taxonomy" id="168172"/>
    <lineage>
        <taxon>Eukaryota</taxon>
        <taxon>Fungi</taxon>
        <taxon>Dikarya</taxon>
        <taxon>Basidiomycota</taxon>
        <taxon>Pucciniomycotina</taxon>
        <taxon>Pucciniomycetes</taxon>
        <taxon>Pucciniales</taxon>
        <taxon>Pucciniaceae</taxon>
        <taxon>Puccinia</taxon>
    </lineage>
</organism>
<keyword evidence="2" id="KW-1185">Reference proteome</keyword>
<gene>
    <name evidence="1" type="ORF">MJO28_013117</name>
</gene>
<name>A0ACC0DXE4_9BASI</name>
<dbReference type="Proteomes" id="UP001060170">
    <property type="component" value="Chromosome 13"/>
</dbReference>
<evidence type="ECO:0000313" key="2">
    <source>
        <dbReference type="Proteomes" id="UP001060170"/>
    </source>
</evidence>
<reference evidence="2" key="2">
    <citation type="journal article" date="2018" name="Mol. Plant Microbe Interact.">
        <title>Genome sequence resources for the wheat stripe rust pathogen (Puccinia striiformis f. sp. tritici) and the barley stripe rust pathogen (Puccinia striiformis f. sp. hordei).</title>
        <authorList>
            <person name="Xia C."/>
            <person name="Wang M."/>
            <person name="Yin C."/>
            <person name="Cornejo O.E."/>
            <person name="Hulbert S.H."/>
            <person name="Chen X."/>
        </authorList>
    </citation>
    <scope>NUCLEOTIDE SEQUENCE [LARGE SCALE GENOMIC DNA]</scope>
    <source>
        <strain evidence="2">93-210</strain>
    </source>
</reference>
<proteinExistence type="predicted"/>
<reference evidence="1 2" key="3">
    <citation type="journal article" date="2022" name="Microbiol. Spectr.">
        <title>Folding features and dynamics of 3D genome architecture in plant fungal pathogens.</title>
        <authorList>
            <person name="Xia C."/>
        </authorList>
    </citation>
    <scope>NUCLEOTIDE SEQUENCE [LARGE SCALE GENOMIC DNA]</scope>
    <source>
        <strain evidence="1 2">93-210</strain>
    </source>
</reference>